<dbReference type="PANTHER" id="PTHR43692">
    <property type="entry name" value="UDP-N-ACETYLMURAMOYLALANINE--D-GLUTAMATE LIGASE"/>
    <property type="match status" value="1"/>
</dbReference>
<dbReference type="GO" id="GO:0071555">
    <property type="term" value="P:cell wall organization"/>
    <property type="evidence" value="ECO:0007669"/>
    <property type="project" value="UniProtKB-KW"/>
</dbReference>
<comment type="pathway">
    <text evidence="3 17 18">Cell wall biogenesis; peptidoglycan biosynthesis.</text>
</comment>
<dbReference type="PANTHER" id="PTHR43692:SF1">
    <property type="entry name" value="UDP-N-ACETYLMURAMOYLALANINE--D-GLUTAMATE LIGASE"/>
    <property type="match status" value="1"/>
</dbReference>
<dbReference type="OrthoDB" id="9809796at2"/>
<dbReference type="Pfam" id="PF08245">
    <property type="entry name" value="Mur_ligase_M"/>
    <property type="match status" value="1"/>
</dbReference>
<keyword evidence="7 17" id="KW-0963">Cytoplasm</keyword>
<dbReference type="InterPro" id="IPR036615">
    <property type="entry name" value="Mur_ligase_C_dom_sf"/>
</dbReference>
<gene>
    <name evidence="17 21" type="primary">murD</name>
    <name evidence="21" type="ORF">A374_11865</name>
</gene>
<evidence type="ECO:0000256" key="6">
    <source>
        <dbReference type="ARBA" id="ARBA00015655"/>
    </source>
</evidence>
<evidence type="ECO:0000256" key="15">
    <source>
        <dbReference type="ARBA" id="ARBA00032324"/>
    </source>
</evidence>
<evidence type="ECO:0000259" key="20">
    <source>
        <dbReference type="Pfam" id="PF08245"/>
    </source>
</evidence>
<keyword evidence="12 17" id="KW-0573">Peptidoglycan synthesis</keyword>
<dbReference type="PATRIC" id="fig|1196324.3.peg.2428"/>
<protein>
    <recommendedName>
        <fullName evidence="6 17">UDP-N-acetylmuramoylalanine--D-glutamate ligase</fullName>
        <ecNumber evidence="5 17">6.3.2.9</ecNumber>
    </recommendedName>
    <alternativeName>
        <fullName evidence="15 17">D-glutamic acid-adding enzyme</fullName>
    </alternativeName>
    <alternativeName>
        <fullName evidence="14 17">UDP-N-acetylmuramoyl-L-alanyl-D-glutamate synthetase</fullName>
    </alternativeName>
</protein>
<evidence type="ECO:0000256" key="5">
    <source>
        <dbReference type="ARBA" id="ARBA00012212"/>
    </source>
</evidence>
<evidence type="ECO:0000256" key="7">
    <source>
        <dbReference type="ARBA" id="ARBA00022490"/>
    </source>
</evidence>
<evidence type="ECO:0000256" key="2">
    <source>
        <dbReference type="ARBA" id="ARBA00004496"/>
    </source>
</evidence>
<evidence type="ECO:0000256" key="3">
    <source>
        <dbReference type="ARBA" id="ARBA00004752"/>
    </source>
</evidence>
<dbReference type="Proteomes" id="UP000004080">
    <property type="component" value="Unassembled WGS sequence"/>
</dbReference>
<dbReference type="Gene3D" id="3.40.50.720">
    <property type="entry name" value="NAD(P)-binding Rossmann-like Domain"/>
    <property type="match status" value="1"/>
</dbReference>
<dbReference type="NCBIfam" id="TIGR01087">
    <property type="entry name" value="murD"/>
    <property type="match status" value="1"/>
</dbReference>
<evidence type="ECO:0000256" key="1">
    <source>
        <dbReference type="ARBA" id="ARBA00002734"/>
    </source>
</evidence>
<evidence type="ECO:0000256" key="9">
    <source>
        <dbReference type="ARBA" id="ARBA00022741"/>
    </source>
</evidence>
<dbReference type="EC" id="6.3.2.9" evidence="5 17"/>
<evidence type="ECO:0000256" key="17">
    <source>
        <dbReference type="HAMAP-Rule" id="MF_00639"/>
    </source>
</evidence>
<dbReference type="InterPro" id="IPR005762">
    <property type="entry name" value="MurD"/>
</dbReference>
<keyword evidence="10 17" id="KW-0067">ATP-binding</keyword>
<evidence type="ECO:0000256" key="12">
    <source>
        <dbReference type="ARBA" id="ARBA00022984"/>
    </source>
</evidence>
<dbReference type="Pfam" id="PF21799">
    <property type="entry name" value="MurD-like_N"/>
    <property type="match status" value="1"/>
</dbReference>
<evidence type="ECO:0000256" key="8">
    <source>
        <dbReference type="ARBA" id="ARBA00022598"/>
    </source>
</evidence>
<comment type="similarity">
    <text evidence="4 17">Belongs to the MurCDEF family.</text>
</comment>
<keyword evidence="11 17" id="KW-0133">Cell shape</keyword>
<dbReference type="EMBL" id="AKKV01000027">
    <property type="protein sequence ID" value="EIT84993.1"/>
    <property type="molecule type" value="Genomic_DNA"/>
</dbReference>
<accession>I8UDX3</accession>
<reference evidence="21 22" key="1">
    <citation type="journal article" date="2012" name="J. Bacteriol.">
        <title>Genome of Bacillus macauensis ZFHKF-1, a Long-Chain-Forming Bacterium.</title>
        <authorList>
            <person name="Cai L."/>
            <person name="Zhang T."/>
        </authorList>
    </citation>
    <scope>NUCLEOTIDE SEQUENCE [LARGE SCALE GENOMIC DNA]</scope>
    <source>
        <strain evidence="21 22">ZFHKF-1</strain>
    </source>
</reference>
<keyword evidence="13 17" id="KW-0961">Cell wall biogenesis/degradation</keyword>
<dbReference type="Gene3D" id="3.90.190.20">
    <property type="entry name" value="Mur ligase, C-terminal domain"/>
    <property type="match status" value="1"/>
</dbReference>
<dbReference type="GO" id="GO:0005524">
    <property type="term" value="F:ATP binding"/>
    <property type="evidence" value="ECO:0007669"/>
    <property type="project" value="UniProtKB-UniRule"/>
</dbReference>
<dbReference type="GO" id="GO:0009252">
    <property type="term" value="P:peptidoglycan biosynthetic process"/>
    <property type="evidence" value="ECO:0007669"/>
    <property type="project" value="UniProtKB-UniRule"/>
</dbReference>
<dbReference type="GO" id="GO:0051301">
    <property type="term" value="P:cell division"/>
    <property type="evidence" value="ECO:0007669"/>
    <property type="project" value="UniProtKB-KW"/>
</dbReference>
<evidence type="ECO:0000256" key="10">
    <source>
        <dbReference type="ARBA" id="ARBA00022840"/>
    </source>
</evidence>
<keyword evidence="9 17" id="KW-0547">Nucleotide-binding</keyword>
<dbReference type="HAMAP" id="MF_00639">
    <property type="entry name" value="MurD"/>
    <property type="match status" value="1"/>
</dbReference>
<dbReference type="InterPro" id="IPR004101">
    <property type="entry name" value="Mur_ligase_C"/>
</dbReference>
<evidence type="ECO:0000256" key="11">
    <source>
        <dbReference type="ARBA" id="ARBA00022960"/>
    </source>
</evidence>
<dbReference type="GO" id="GO:0008764">
    <property type="term" value="F:UDP-N-acetylmuramoylalanine-D-glutamate ligase activity"/>
    <property type="evidence" value="ECO:0007669"/>
    <property type="project" value="UniProtKB-UniRule"/>
</dbReference>
<dbReference type="UniPathway" id="UPA00219"/>
<dbReference type="AlphaFoldDB" id="I8UDX3"/>
<dbReference type="SUPFAM" id="SSF51984">
    <property type="entry name" value="MurCD N-terminal domain"/>
    <property type="match status" value="1"/>
</dbReference>
<evidence type="ECO:0000256" key="13">
    <source>
        <dbReference type="ARBA" id="ARBA00023316"/>
    </source>
</evidence>
<dbReference type="InterPro" id="IPR013221">
    <property type="entry name" value="Mur_ligase_cen"/>
</dbReference>
<dbReference type="eggNOG" id="COG0771">
    <property type="taxonomic scope" value="Bacteria"/>
</dbReference>
<dbReference type="SUPFAM" id="SSF53244">
    <property type="entry name" value="MurD-like peptide ligases, peptide-binding domain"/>
    <property type="match status" value="1"/>
</dbReference>
<keyword evidence="17 18" id="KW-0131">Cell cycle</keyword>
<keyword evidence="22" id="KW-1185">Reference proteome</keyword>
<dbReference type="GO" id="GO:0008360">
    <property type="term" value="P:regulation of cell shape"/>
    <property type="evidence" value="ECO:0007669"/>
    <property type="project" value="UniProtKB-KW"/>
</dbReference>
<evidence type="ECO:0000256" key="16">
    <source>
        <dbReference type="ARBA" id="ARBA00047632"/>
    </source>
</evidence>
<evidence type="ECO:0000256" key="4">
    <source>
        <dbReference type="ARBA" id="ARBA00010416"/>
    </source>
</evidence>
<feature type="domain" description="Mur ligase central" evidence="20">
    <location>
        <begin position="117"/>
        <end position="291"/>
    </location>
</feature>
<dbReference type="STRING" id="1196324.A374_11865"/>
<dbReference type="GO" id="GO:0005737">
    <property type="term" value="C:cytoplasm"/>
    <property type="evidence" value="ECO:0007669"/>
    <property type="project" value="UniProtKB-SubCell"/>
</dbReference>
<comment type="function">
    <text evidence="1 17 18">Cell wall formation. Catalyzes the addition of glutamate to the nucleotide precursor UDP-N-acetylmuramoyl-L-alanine (UMA).</text>
</comment>
<evidence type="ECO:0000313" key="22">
    <source>
        <dbReference type="Proteomes" id="UP000004080"/>
    </source>
</evidence>
<evidence type="ECO:0000256" key="18">
    <source>
        <dbReference type="RuleBase" id="RU003664"/>
    </source>
</evidence>
<dbReference type="Pfam" id="PF02875">
    <property type="entry name" value="Mur_ligase_C"/>
    <property type="match status" value="1"/>
</dbReference>
<dbReference type="SUPFAM" id="SSF53623">
    <property type="entry name" value="MurD-like peptide ligases, catalytic domain"/>
    <property type="match status" value="1"/>
</dbReference>
<feature type="binding site" evidence="17">
    <location>
        <begin position="119"/>
        <end position="125"/>
    </location>
    <ligand>
        <name>ATP</name>
        <dbReference type="ChEBI" id="CHEBI:30616"/>
    </ligand>
</feature>
<evidence type="ECO:0000259" key="19">
    <source>
        <dbReference type="Pfam" id="PF02875"/>
    </source>
</evidence>
<sequence length="450" mass="48291">MDRNQTYKGKHVLVVGLAKSGFAAAKLLTSYGAHVVVNDRTPLEENPQAQSLVAEGFDVVCGEHPLSLLNTSLDYVVKNPGIPYSNPLIAEAVKRDIPVITEVEIAGEVAEAETIAITGSNGKTTTTTLIGEMMKDSGRTPIVAGNIGTVLSEVADASTKDDLLIAELSSFQLMGTIHYAPKIAVLLNIFEAHLDYHGTLDEYAKAKGRIFANQKSTDFAVYNADDEKVVSLVKGTQGVKVPFSTTQDCPTGGCIKDGVLYFKGEKVISEREIVLPGKHNKENILAAVCAALLGGAKKEQIVAVLTSFTGVKHRLQFVEMIAGRKFYNDSKATNILATQAAISAFEQEIILLAGGLDRGNEFDELIPQLKSVKTLILFGESAPKLARAAKDAGVPTIMMAHDVAEAVPLAYEASNEGDIILLSPACASWDQYKTFEQRGDIFISAVHKLK</sequence>
<name>I8UDX3_9BACL</name>
<dbReference type="RefSeq" id="WP_007202453.1">
    <property type="nucleotide sequence ID" value="NZ_AKKV01000027.1"/>
</dbReference>
<keyword evidence="17 18" id="KW-0132">Cell division</keyword>
<organism evidence="21 22">
    <name type="scientific">Fictibacillus macauensis ZFHKF-1</name>
    <dbReference type="NCBI Taxonomy" id="1196324"/>
    <lineage>
        <taxon>Bacteria</taxon>
        <taxon>Bacillati</taxon>
        <taxon>Bacillota</taxon>
        <taxon>Bacilli</taxon>
        <taxon>Bacillales</taxon>
        <taxon>Fictibacillaceae</taxon>
        <taxon>Fictibacillus</taxon>
    </lineage>
</organism>
<dbReference type="Gene3D" id="3.40.1190.10">
    <property type="entry name" value="Mur-like, catalytic domain"/>
    <property type="match status" value="1"/>
</dbReference>
<comment type="subcellular location">
    <subcellularLocation>
        <location evidence="2 17 18">Cytoplasm</location>
    </subcellularLocation>
</comment>
<evidence type="ECO:0000313" key="21">
    <source>
        <dbReference type="EMBL" id="EIT84993.1"/>
    </source>
</evidence>
<comment type="catalytic activity">
    <reaction evidence="16 17 18">
        <text>UDP-N-acetyl-alpha-D-muramoyl-L-alanine + D-glutamate + ATP = UDP-N-acetyl-alpha-D-muramoyl-L-alanyl-D-glutamate + ADP + phosphate + H(+)</text>
        <dbReference type="Rhea" id="RHEA:16429"/>
        <dbReference type="ChEBI" id="CHEBI:15378"/>
        <dbReference type="ChEBI" id="CHEBI:29986"/>
        <dbReference type="ChEBI" id="CHEBI:30616"/>
        <dbReference type="ChEBI" id="CHEBI:43474"/>
        <dbReference type="ChEBI" id="CHEBI:83898"/>
        <dbReference type="ChEBI" id="CHEBI:83900"/>
        <dbReference type="ChEBI" id="CHEBI:456216"/>
        <dbReference type="EC" id="6.3.2.9"/>
    </reaction>
</comment>
<feature type="domain" description="Mur ligase C-terminal" evidence="19">
    <location>
        <begin position="313"/>
        <end position="426"/>
    </location>
</feature>
<comment type="caution">
    <text evidence="21">The sequence shown here is derived from an EMBL/GenBank/DDBJ whole genome shotgun (WGS) entry which is preliminary data.</text>
</comment>
<proteinExistence type="inferred from homology"/>
<evidence type="ECO:0000256" key="14">
    <source>
        <dbReference type="ARBA" id="ARBA00030398"/>
    </source>
</evidence>
<keyword evidence="8 17" id="KW-0436">Ligase</keyword>
<dbReference type="InterPro" id="IPR036565">
    <property type="entry name" value="Mur-like_cat_sf"/>
</dbReference>